<comment type="similarity">
    <text evidence="1">Belongs to the ATP-dependent AMP-binding enzyme family.</text>
</comment>
<dbReference type="Pfam" id="PF13193">
    <property type="entry name" value="AMP-binding_C"/>
    <property type="match status" value="1"/>
</dbReference>
<dbReference type="PANTHER" id="PTHR43201:SF8">
    <property type="entry name" value="ACYL-COA SYNTHETASE FAMILY MEMBER 3"/>
    <property type="match status" value="1"/>
</dbReference>
<gene>
    <name evidence="4" type="ORF">HUK38_06695</name>
</gene>
<dbReference type="RefSeq" id="WP_182583546.1">
    <property type="nucleotide sequence ID" value="NZ_JABVCQ010000011.1"/>
</dbReference>
<dbReference type="Gene3D" id="2.30.38.10">
    <property type="entry name" value="Luciferase, Domain 3"/>
    <property type="match status" value="1"/>
</dbReference>
<dbReference type="InterPro" id="IPR045851">
    <property type="entry name" value="AMP-bd_C_sf"/>
</dbReference>
<dbReference type="Gene3D" id="3.30.300.30">
    <property type="match status" value="1"/>
</dbReference>
<name>A0A839HG62_9GAMM</name>
<dbReference type="EMBL" id="JABVCQ010000011">
    <property type="protein sequence ID" value="MBB1125919.1"/>
    <property type="molecule type" value="Genomic_DNA"/>
</dbReference>
<dbReference type="GO" id="GO:0031956">
    <property type="term" value="F:medium-chain fatty acid-CoA ligase activity"/>
    <property type="evidence" value="ECO:0007669"/>
    <property type="project" value="TreeGrafter"/>
</dbReference>
<sequence length="532" mass="57541">MATAQVKAFWPPATVSMTTPAVLTANFTLHYNDLAEQVAARCQLLRQQGLRAGQVVLTPAGTADVVVMLHALARLNAVLLPISHTVASATRDQWLTTAAVEWCWQSETHQLITTGLNPPSTNAAAWSIDDPLTAVVSTSGSSGAPKLALFRRSSILASARAVNERLHLHHSDRWLCCLPMQHVGGLAISYRCAVAGATVVLQPQFVPTEVNAALHDHAITHLSLVPIMLARLLELNAAPPASLQAVLIGGQALEYSLAQRALTAGWPLHLSYGMTETFSLCASQVLIKSPLPDLSPAPDLIKSSLPSLIKSPLPPFIRGGEEVFPSLQKGGRGDLSNQQLNNSDDLITTNDYHPLPLLNYACPPCNLDQSPQPLQIHGAILMAGYATPERRPGIGLNQDGWFTTADVACQLPNNTLQILGRADDCIVIAGMNIWPAAIEQQLLKIAGVMACVVLGIPAPDWGGQLFAFYTGSAAPDELMQWSRAHLRPVQRPRVFIQRDQLPLLPSGKWDRQQLFTECQAMMAQIENEIVKR</sequence>
<dbReference type="InterPro" id="IPR042099">
    <property type="entry name" value="ANL_N_sf"/>
</dbReference>
<dbReference type="PANTHER" id="PTHR43201">
    <property type="entry name" value="ACYL-COA SYNTHETASE"/>
    <property type="match status" value="1"/>
</dbReference>
<feature type="domain" description="AMP-binding enzyme C-terminal" evidence="3">
    <location>
        <begin position="438"/>
        <end position="508"/>
    </location>
</feature>
<dbReference type="SUPFAM" id="SSF56801">
    <property type="entry name" value="Acetyl-CoA synthetase-like"/>
    <property type="match status" value="1"/>
</dbReference>
<evidence type="ECO:0000259" key="2">
    <source>
        <dbReference type="Pfam" id="PF00501"/>
    </source>
</evidence>
<dbReference type="InterPro" id="IPR025110">
    <property type="entry name" value="AMP-bd_C"/>
</dbReference>
<comment type="caution">
    <text evidence="4">The sequence shown here is derived from an EMBL/GenBank/DDBJ whole genome shotgun (WGS) entry which is preliminary data.</text>
</comment>
<evidence type="ECO:0000313" key="5">
    <source>
        <dbReference type="Proteomes" id="UP000548632"/>
    </source>
</evidence>
<dbReference type="InterPro" id="IPR000873">
    <property type="entry name" value="AMP-dep_synth/lig_dom"/>
</dbReference>
<dbReference type="Gene3D" id="3.40.50.12780">
    <property type="entry name" value="N-terminal domain of ligase-like"/>
    <property type="match status" value="1"/>
</dbReference>
<dbReference type="GO" id="GO:0006631">
    <property type="term" value="P:fatty acid metabolic process"/>
    <property type="evidence" value="ECO:0007669"/>
    <property type="project" value="TreeGrafter"/>
</dbReference>
<evidence type="ECO:0000313" key="4">
    <source>
        <dbReference type="EMBL" id="MBB1125919.1"/>
    </source>
</evidence>
<protein>
    <submittedName>
        <fullName evidence="4">AMP-binding protein</fullName>
    </submittedName>
</protein>
<reference evidence="4 5" key="1">
    <citation type="journal article" date="2020" name="Arch. Microbiol.">
        <title>The genome sequence of the giant phototrophic gammaproteobacterium Thiospirillum jenense gives insight into its physiological properties and phylogenetic relationships.</title>
        <authorList>
            <person name="Imhoff J.F."/>
            <person name="Meyer T.E."/>
            <person name="Kyndt J.A."/>
        </authorList>
    </citation>
    <scope>NUCLEOTIDE SEQUENCE [LARGE SCALE GENOMIC DNA]</scope>
    <source>
        <strain evidence="4 5">DSM 216</strain>
    </source>
</reference>
<dbReference type="Proteomes" id="UP000548632">
    <property type="component" value="Unassembled WGS sequence"/>
</dbReference>
<dbReference type="AlphaFoldDB" id="A0A839HG62"/>
<feature type="domain" description="AMP-dependent synthetase/ligase" evidence="2">
    <location>
        <begin position="18"/>
        <end position="283"/>
    </location>
</feature>
<organism evidence="4 5">
    <name type="scientific">Thiospirillum jenense</name>
    <dbReference type="NCBI Taxonomy" id="1653858"/>
    <lineage>
        <taxon>Bacteria</taxon>
        <taxon>Pseudomonadati</taxon>
        <taxon>Pseudomonadota</taxon>
        <taxon>Gammaproteobacteria</taxon>
        <taxon>Chromatiales</taxon>
        <taxon>Chromatiaceae</taxon>
        <taxon>Thiospirillum</taxon>
    </lineage>
</organism>
<proteinExistence type="inferred from homology"/>
<evidence type="ECO:0000259" key="3">
    <source>
        <dbReference type="Pfam" id="PF13193"/>
    </source>
</evidence>
<keyword evidence="5" id="KW-1185">Reference proteome</keyword>
<dbReference type="Pfam" id="PF00501">
    <property type="entry name" value="AMP-binding"/>
    <property type="match status" value="1"/>
</dbReference>
<evidence type="ECO:0000256" key="1">
    <source>
        <dbReference type="ARBA" id="ARBA00006432"/>
    </source>
</evidence>
<accession>A0A839HG62</accession>